<dbReference type="PROSITE" id="PS00194">
    <property type="entry name" value="THIOREDOXIN_1"/>
    <property type="match status" value="1"/>
</dbReference>
<dbReference type="CDD" id="cd02947">
    <property type="entry name" value="TRX_family"/>
    <property type="match status" value="1"/>
</dbReference>
<feature type="compositionally biased region" description="Basic residues" evidence="2">
    <location>
        <begin position="72"/>
        <end position="87"/>
    </location>
</feature>
<protein>
    <recommendedName>
        <fullName evidence="4">Thioredoxin domain-containing protein</fullName>
    </recommendedName>
</protein>
<evidence type="ECO:0000256" key="1">
    <source>
        <dbReference type="ARBA" id="ARBA00023157"/>
    </source>
</evidence>
<dbReference type="AlphaFoldDB" id="A0AAD7UIE1"/>
<dbReference type="PROSITE" id="PS51352">
    <property type="entry name" value="THIOREDOXIN_2"/>
    <property type="match status" value="1"/>
</dbReference>
<dbReference type="PANTHER" id="PTHR46115">
    <property type="entry name" value="THIOREDOXIN-LIKE PROTEIN 1"/>
    <property type="match status" value="1"/>
</dbReference>
<dbReference type="Gene3D" id="3.40.30.10">
    <property type="entry name" value="Glutaredoxin"/>
    <property type="match status" value="1"/>
</dbReference>
<feature type="region of interest" description="Disordered" evidence="2">
    <location>
        <begin position="65"/>
        <end position="87"/>
    </location>
</feature>
<dbReference type="EMBL" id="JAQMWT010000314">
    <property type="protein sequence ID" value="KAJ8605538.1"/>
    <property type="molecule type" value="Genomic_DNA"/>
</dbReference>
<keyword evidence="3" id="KW-0732">Signal</keyword>
<feature type="signal peptide" evidence="3">
    <location>
        <begin position="1"/>
        <end position="16"/>
    </location>
</feature>
<sequence>MRKSLAVVLLVVTAAAVPSRRKIGVAVVRGGSDALKPSRSFVGRFLAAIREFLASFFDPAFGGSKAPTKQPPVKKKTYPRTTAPRRGRTVTVDDLKQLEGGEVKAVRTEEDFARFIRGNKLVVADFWASWCGPCQTMKPKFAALSDRLNRKATFLAVDVDAAKPIAQKYSVSSMPTFVFFKNGKELDRFSGADESRLESLISKLA</sequence>
<dbReference type="InterPro" id="IPR017937">
    <property type="entry name" value="Thioredoxin_CS"/>
</dbReference>
<dbReference type="PRINTS" id="PR00421">
    <property type="entry name" value="THIOREDOXIN"/>
</dbReference>
<feature type="domain" description="Thioredoxin" evidence="4">
    <location>
        <begin position="84"/>
        <end position="205"/>
    </location>
</feature>
<evidence type="ECO:0000256" key="3">
    <source>
        <dbReference type="SAM" id="SignalP"/>
    </source>
</evidence>
<feature type="chain" id="PRO_5041944501" description="Thioredoxin domain-containing protein" evidence="3">
    <location>
        <begin position="17"/>
        <end position="205"/>
    </location>
</feature>
<evidence type="ECO:0000259" key="4">
    <source>
        <dbReference type="PROSITE" id="PS51352"/>
    </source>
</evidence>
<dbReference type="Proteomes" id="UP001230188">
    <property type="component" value="Unassembled WGS sequence"/>
</dbReference>
<dbReference type="InterPro" id="IPR013766">
    <property type="entry name" value="Thioredoxin_domain"/>
</dbReference>
<keyword evidence="1" id="KW-1015">Disulfide bond</keyword>
<proteinExistence type="predicted"/>
<accession>A0AAD7UIE1</accession>
<evidence type="ECO:0000256" key="2">
    <source>
        <dbReference type="SAM" id="MobiDB-lite"/>
    </source>
</evidence>
<comment type="caution">
    <text evidence="5">The sequence shown here is derived from an EMBL/GenBank/DDBJ whole genome shotgun (WGS) entry which is preliminary data.</text>
</comment>
<name>A0AAD7UIE1_9STRA</name>
<dbReference type="SUPFAM" id="SSF52833">
    <property type="entry name" value="Thioredoxin-like"/>
    <property type="match status" value="1"/>
</dbReference>
<dbReference type="Pfam" id="PF00085">
    <property type="entry name" value="Thioredoxin"/>
    <property type="match status" value="1"/>
</dbReference>
<evidence type="ECO:0000313" key="5">
    <source>
        <dbReference type="EMBL" id="KAJ8605538.1"/>
    </source>
</evidence>
<keyword evidence="6" id="KW-1185">Reference proteome</keyword>
<reference evidence="5" key="1">
    <citation type="submission" date="2023-01" db="EMBL/GenBank/DDBJ databases">
        <title>Metagenome sequencing of chrysophaentin producing Chrysophaeum taylorii.</title>
        <authorList>
            <person name="Davison J."/>
            <person name="Bewley C."/>
        </authorList>
    </citation>
    <scope>NUCLEOTIDE SEQUENCE</scope>
    <source>
        <strain evidence="5">NIES-1699</strain>
    </source>
</reference>
<organism evidence="5 6">
    <name type="scientific">Chrysophaeum taylorii</name>
    <dbReference type="NCBI Taxonomy" id="2483200"/>
    <lineage>
        <taxon>Eukaryota</taxon>
        <taxon>Sar</taxon>
        <taxon>Stramenopiles</taxon>
        <taxon>Ochrophyta</taxon>
        <taxon>Pelagophyceae</taxon>
        <taxon>Pelagomonadales</taxon>
        <taxon>Pelagomonadaceae</taxon>
        <taxon>Chrysophaeum</taxon>
    </lineage>
</organism>
<dbReference type="InterPro" id="IPR036249">
    <property type="entry name" value="Thioredoxin-like_sf"/>
</dbReference>
<evidence type="ECO:0000313" key="6">
    <source>
        <dbReference type="Proteomes" id="UP001230188"/>
    </source>
</evidence>
<gene>
    <name evidence="5" type="ORF">CTAYLR_000096</name>
</gene>